<evidence type="ECO:0000313" key="2">
    <source>
        <dbReference type="EMBL" id="QHU36471.1"/>
    </source>
</evidence>
<protein>
    <submittedName>
        <fullName evidence="2">Uncharacterized protein</fullName>
    </submittedName>
</protein>
<organism evidence="2">
    <name type="scientific">viral metagenome</name>
    <dbReference type="NCBI Taxonomy" id="1070528"/>
    <lineage>
        <taxon>unclassified sequences</taxon>
        <taxon>metagenomes</taxon>
        <taxon>organismal metagenomes</taxon>
    </lineage>
</organism>
<name>A0A6C0M3A3_9ZZZZ</name>
<dbReference type="AlphaFoldDB" id="A0A6C0M3A3"/>
<sequence length="126" mass="14486">MPLADAFNKAERYIQLRTFFHPSRSVSNLKQISDMIVMPMIAFFMWFVGVGDALFVISSTMTAYDLWKRYNEYMSLEFEMQRMRLRTAVVGGPFIVTNDPTYLPYVWADAVTRTQPGSHPGSGRTV</sequence>
<feature type="transmembrane region" description="Helical" evidence="1">
    <location>
        <begin position="36"/>
        <end position="64"/>
    </location>
</feature>
<accession>A0A6C0M3A3</accession>
<keyword evidence="1" id="KW-1133">Transmembrane helix</keyword>
<keyword evidence="1" id="KW-0472">Membrane</keyword>
<proteinExistence type="predicted"/>
<reference evidence="2" key="1">
    <citation type="journal article" date="2020" name="Nature">
        <title>Giant virus diversity and host interactions through global metagenomics.</title>
        <authorList>
            <person name="Schulz F."/>
            <person name="Roux S."/>
            <person name="Paez-Espino D."/>
            <person name="Jungbluth S."/>
            <person name="Walsh D.A."/>
            <person name="Denef V.J."/>
            <person name="McMahon K.D."/>
            <person name="Konstantinidis K.T."/>
            <person name="Eloe-Fadrosh E.A."/>
            <person name="Kyrpides N.C."/>
            <person name="Woyke T."/>
        </authorList>
    </citation>
    <scope>NUCLEOTIDE SEQUENCE</scope>
    <source>
        <strain evidence="2">GVMAG-S-1035231-58</strain>
    </source>
</reference>
<evidence type="ECO:0000256" key="1">
    <source>
        <dbReference type="SAM" id="Phobius"/>
    </source>
</evidence>
<dbReference type="EMBL" id="MN740639">
    <property type="protein sequence ID" value="QHU36471.1"/>
    <property type="molecule type" value="Genomic_DNA"/>
</dbReference>
<keyword evidence="1" id="KW-0812">Transmembrane</keyword>